<dbReference type="Pfam" id="PF01321">
    <property type="entry name" value="Creatinase_N"/>
    <property type="match status" value="1"/>
</dbReference>
<gene>
    <name evidence="8" type="ORF">JTE90_011938</name>
</gene>
<comment type="similarity">
    <text evidence="1">Belongs to the peptidase M24B family.</text>
</comment>
<dbReference type="InterPro" id="IPR050422">
    <property type="entry name" value="X-Pro_aminopeptidase_P"/>
</dbReference>
<dbReference type="GO" id="GO:0070006">
    <property type="term" value="F:metalloaminopeptidase activity"/>
    <property type="evidence" value="ECO:0007669"/>
    <property type="project" value="InterPro"/>
</dbReference>
<evidence type="ECO:0000256" key="4">
    <source>
        <dbReference type="SAM" id="SignalP"/>
    </source>
</evidence>
<keyword evidence="3" id="KW-0378">Hydrolase</keyword>
<keyword evidence="2" id="KW-0479">Metal-binding</keyword>
<proteinExistence type="inferred from homology"/>
<dbReference type="SUPFAM" id="SSF53092">
    <property type="entry name" value="Creatinase/prolidase N-terminal domain"/>
    <property type="match status" value="1"/>
</dbReference>
<dbReference type="FunFam" id="3.40.350.10:FF:000003">
    <property type="entry name" value="Xaa-pro aminopeptidase P"/>
    <property type="match status" value="1"/>
</dbReference>
<evidence type="ECO:0008006" key="10">
    <source>
        <dbReference type="Google" id="ProtNLM"/>
    </source>
</evidence>
<feature type="domain" description="Peptidase M24" evidence="5">
    <location>
        <begin position="340"/>
        <end position="558"/>
    </location>
</feature>
<evidence type="ECO:0000256" key="1">
    <source>
        <dbReference type="ARBA" id="ARBA00008766"/>
    </source>
</evidence>
<sequence>MWVLWLILFCTLYPEDVLGSRVNTTDRLRRLRLRMKAMNYEAYIVPSIDEHQSGSVSDHDNRREFISGFTGSAGTAIILSSMAALWTDGRYFIQAEKELDCNWLLMKRDQIGTPQIDEWIIQNLISGENVGADPKLIPYNEWLYLEEKLKPAGISLLEDSSNLVDDIWDIPQGRTPESIAHVFVHDIKYAGRSWEKKVGDLRKIFQKKSIDGTIVTALDEIAWLFNLRGSDVPNTPLFKAYAFVGNKHIRLYIKPLKLTPDIIKYLCPKTSNDTECVQIEDYAKTFTDMKNIIIECEKVLLPSSSSYAALNLVPEDKRLIDDNPSPISTLKVVKNSVEIEGMKNAALKDSIAIVDFIAMLDQQIQKGKHWDEIKAAETLLQYRREQKLNQGQSFDTISASGSNGAIIHYHPQTITNRNINSKSMYLLDSGGQYLDGTTDITRTFHFGEPSELEVAAYTRVLMGAIDLISTTFPETTKDHDLDIIARLPLYKMGLDYTHGTGHGIGSFLGVHEGPISISGSCSTRRGYTLLPGMFLSDEPGYYEKDKFGVRIENMMMVVKANTPYHFNNKKYYTFEPVSFVPFEPKLIDLSIMSKKQKEWLNWFNMKSRNTVGIELQKQGRQRGLRWLLSKTEFVSEDSCSNDSTSFLQNKAHLTLSFILKLLCVLCLGSSGHDMETISIGYFSFVPRITFTIKVQCGVSHFSDAQIILLSLLSAL</sequence>
<evidence type="ECO:0000259" key="5">
    <source>
        <dbReference type="Pfam" id="PF00557"/>
    </source>
</evidence>
<evidence type="ECO:0000313" key="8">
    <source>
        <dbReference type="EMBL" id="KAG8190217.1"/>
    </source>
</evidence>
<evidence type="ECO:0000313" key="9">
    <source>
        <dbReference type="Proteomes" id="UP000827092"/>
    </source>
</evidence>
<dbReference type="InterPro" id="IPR000587">
    <property type="entry name" value="Creatinase_N"/>
</dbReference>
<dbReference type="AlphaFoldDB" id="A0AAV6V2E3"/>
<dbReference type="Proteomes" id="UP000827092">
    <property type="component" value="Unassembled WGS sequence"/>
</dbReference>
<feature type="domain" description="Creatinase N-terminal" evidence="6">
    <location>
        <begin position="27"/>
        <end position="165"/>
    </location>
</feature>
<evidence type="ECO:0000259" key="7">
    <source>
        <dbReference type="Pfam" id="PF16188"/>
    </source>
</evidence>
<evidence type="ECO:0000259" key="6">
    <source>
        <dbReference type="Pfam" id="PF01321"/>
    </source>
</evidence>
<dbReference type="InterPro" id="IPR029149">
    <property type="entry name" value="Creatin/AminoP/Spt16_N"/>
</dbReference>
<dbReference type="PANTHER" id="PTHR43763:SF6">
    <property type="entry name" value="XAA-PRO AMINOPEPTIDASE 1"/>
    <property type="match status" value="1"/>
</dbReference>
<dbReference type="PANTHER" id="PTHR43763">
    <property type="entry name" value="XAA-PRO AMINOPEPTIDASE 1"/>
    <property type="match status" value="1"/>
</dbReference>
<evidence type="ECO:0000256" key="2">
    <source>
        <dbReference type="ARBA" id="ARBA00022723"/>
    </source>
</evidence>
<dbReference type="EMBL" id="JAFNEN010000191">
    <property type="protein sequence ID" value="KAG8190217.1"/>
    <property type="molecule type" value="Genomic_DNA"/>
</dbReference>
<dbReference type="Gene3D" id="3.90.230.10">
    <property type="entry name" value="Creatinase/methionine aminopeptidase superfamily"/>
    <property type="match status" value="1"/>
</dbReference>
<reference evidence="8 9" key="1">
    <citation type="journal article" date="2022" name="Nat. Ecol. Evol.">
        <title>A masculinizing supergene underlies an exaggerated male reproductive morph in a spider.</title>
        <authorList>
            <person name="Hendrickx F."/>
            <person name="De Corte Z."/>
            <person name="Sonet G."/>
            <person name="Van Belleghem S.M."/>
            <person name="Kostlbacher S."/>
            <person name="Vangestel C."/>
        </authorList>
    </citation>
    <scope>NUCLEOTIDE SEQUENCE [LARGE SCALE GENOMIC DNA]</scope>
    <source>
        <strain evidence="8">W744_W776</strain>
    </source>
</reference>
<dbReference type="GO" id="GO:0046872">
    <property type="term" value="F:metal ion binding"/>
    <property type="evidence" value="ECO:0007669"/>
    <property type="project" value="UniProtKB-KW"/>
</dbReference>
<feature type="chain" id="PRO_5043787095" description="Xaa-Pro aminopeptidase 1" evidence="4">
    <location>
        <begin position="20"/>
        <end position="715"/>
    </location>
</feature>
<evidence type="ECO:0000256" key="3">
    <source>
        <dbReference type="ARBA" id="ARBA00022801"/>
    </source>
</evidence>
<dbReference type="InterPro" id="IPR033740">
    <property type="entry name" value="Pept_M24B"/>
</dbReference>
<dbReference type="CDD" id="cd01085">
    <property type="entry name" value="APP"/>
    <property type="match status" value="1"/>
</dbReference>
<accession>A0AAV6V2E3</accession>
<dbReference type="Pfam" id="PF00557">
    <property type="entry name" value="Peptidase_M24"/>
    <property type="match status" value="1"/>
</dbReference>
<name>A0AAV6V2E3_9ARAC</name>
<dbReference type="Gene3D" id="3.40.350.10">
    <property type="entry name" value="Creatinase/prolidase N-terminal domain"/>
    <property type="match status" value="2"/>
</dbReference>
<keyword evidence="4" id="KW-0732">Signal</keyword>
<protein>
    <recommendedName>
        <fullName evidence="10">Xaa-Pro aminopeptidase 1</fullName>
    </recommendedName>
</protein>
<dbReference type="FunFam" id="3.90.230.10:FF:000009">
    <property type="entry name" value="xaa-Pro aminopeptidase 2"/>
    <property type="match status" value="1"/>
</dbReference>
<feature type="domain" description="Peptidase M24 C-terminal" evidence="7">
    <location>
        <begin position="570"/>
        <end position="632"/>
    </location>
</feature>
<feature type="signal peptide" evidence="4">
    <location>
        <begin position="1"/>
        <end position="19"/>
    </location>
</feature>
<dbReference type="SUPFAM" id="SSF55920">
    <property type="entry name" value="Creatinase/aminopeptidase"/>
    <property type="match status" value="1"/>
</dbReference>
<dbReference type="Pfam" id="PF16188">
    <property type="entry name" value="Peptidase_M24_C"/>
    <property type="match status" value="1"/>
</dbReference>
<keyword evidence="9" id="KW-1185">Reference proteome</keyword>
<dbReference type="Pfam" id="PF16189">
    <property type="entry name" value="Creatinase_N_2"/>
    <property type="match status" value="1"/>
</dbReference>
<comment type="caution">
    <text evidence="8">The sequence shown here is derived from an EMBL/GenBank/DDBJ whole genome shotgun (WGS) entry which is preliminary data.</text>
</comment>
<dbReference type="InterPro" id="IPR000994">
    <property type="entry name" value="Pept_M24"/>
</dbReference>
<dbReference type="GO" id="GO:0005737">
    <property type="term" value="C:cytoplasm"/>
    <property type="evidence" value="ECO:0007669"/>
    <property type="project" value="UniProtKB-ARBA"/>
</dbReference>
<dbReference type="InterPro" id="IPR036005">
    <property type="entry name" value="Creatinase/aminopeptidase-like"/>
</dbReference>
<organism evidence="8 9">
    <name type="scientific">Oedothorax gibbosus</name>
    <dbReference type="NCBI Taxonomy" id="931172"/>
    <lineage>
        <taxon>Eukaryota</taxon>
        <taxon>Metazoa</taxon>
        <taxon>Ecdysozoa</taxon>
        <taxon>Arthropoda</taxon>
        <taxon>Chelicerata</taxon>
        <taxon>Arachnida</taxon>
        <taxon>Araneae</taxon>
        <taxon>Araneomorphae</taxon>
        <taxon>Entelegynae</taxon>
        <taxon>Araneoidea</taxon>
        <taxon>Linyphiidae</taxon>
        <taxon>Erigoninae</taxon>
        <taxon>Oedothorax</taxon>
    </lineage>
</organism>
<dbReference type="InterPro" id="IPR032416">
    <property type="entry name" value="Peptidase_M24_C"/>
</dbReference>